<evidence type="ECO:0000313" key="5">
    <source>
        <dbReference type="Proteomes" id="UP001152797"/>
    </source>
</evidence>
<dbReference type="EMBL" id="CAMXCT030001209">
    <property type="protein sequence ID" value="CAL4775160.1"/>
    <property type="molecule type" value="Genomic_DNA"/>
</dbReference>
<sequence>MGEILKHEDGENKMVKFPKEESDTVSQMLKDAKTFLDFHYDQVIFHGARFGKGMKTILAPKFSKGTLITWPEGFLGISVTEHNTDSNIHIKELFVKNIDKLCHLYLYGYVQYQNDDSWITARISRPPVIKPDKDQPDEDAMSTANSPELQHGESTLKRQGPDTRTVTLAPERRRQKLHLSSLWWMLQRPKQIQLPPDDIWFEEHQRWMRKKLLALPAEHPRVRQRPLLHLHCRTEADLRIYLSDGGIYRVDEDTDVLDETKVLQHWPDFEASDKAELKQFVDEKVFRKVLLDDLPQGTALVDATWVRKFKRTANKTLKAKSRLCARLTFKRTKEILQKRAVVVPDRQVAIVPPPNVWHHLASFDPHFAVAEGDESRWALLCEKASYGLVDAPLAWQLSLFETLEEGGCCQSLLDENMWHKKCPTTGRLQGVLTTHVDDIAVAANDNFLNEQYKFLTSRFGKISEEKPPFQHCGARYSQTGSTFQIDQQEFIDSMKILDLKDFGNDMNRLLNPKEVSMFRSVLGGLLWITSTRLDLVAEIGVLQSRVTKATVQDMHMANASVKKAKMVQYRGLGITFKHFPTSVPWRLVAVHDASSASKGRAYSQEGVMILLMRDNLNFDKRIHSITGLEVSEKPSLQQLAALQEAGVPFLPVDSMTDCKDLYALTTGRTALPQDKSQRVYILAHREARLCGRLRWIILVPTQSMVADALTKPMLSKQLLHLLSTGQVIFMNQEGHPLEARRLPPTADFTEDDLLDGDEKWISYLTPNDIKRIQNYASSWTRPTSTWSSTPGTSSATSWTMPTSSSTTWTSRTSLALLAILCAVQCGHGKADGGQCPADKGNEFDFQKALIYVMTAICMMMMVAIYYLWRCVKGMNTEHNVLELQLQLGENVKDINILYRTLCRSAGPHPEEPSASRSRTTDRRPAEPEPDGELGSASEPDRERPFNETASRSRDDSEDRVHVDPSDDMSLDEVRHDMNAHERYNRRMRNRLHIMNIESNNMEVYLYALVQQHGPDYVVPLPDIIELYEEHATSMDAPGEYRAHEQMMHQQFADGSWRFILIEESEEFGYINVVKMKEKAMSEGERKLGGLDADVQCSNAILGEQLLTMSGAIGMEQRLMWRVMSNNLGDLKKLSRNPPRRTCSAFVVQLLEAADGGWRTSAPQQLAFRVVPMRFGDSDADDCPLPGDSLVIKSVPDLRSFVCILPDPVAFPDLPFPAAATRTDEIGTGHATERRRFAVADRVIPAESLSGKDGTLDDTGEDEDEYTYPFLDSRRELSPELVVDPKHWARGNSLGECGEMSSTEIKGPTAPLLLSLPSQER</sequence>
<feature type="region of interest" description="Disordered" evidence="1">
    <location>
        <begin position="905"/>
        <end position="973"/>
    </location>
</feature>
<feature type="transmembrane region" description="Helical" evidence="2">
    <location>
        <begin position="848"/>
        <end position="868"/>
    </location>
</feature>
<feature type="compositionally biased region" description="Basic and acidic residues" evidence="1">
    <location>
        <begin position="150"/>
        <end position="161"/>
    </location>
</feature>
<feature type="compositionally biased region" description="Basic and acidic residues" evidence="1">
    <location>
        <begin position="908"/>
        <end position="926"/>
    </location>
</feature>
<evidence type="ECO:0000256" key="2">
    <source>
        <dbReference type="SAM" id="Phobius"/>
    </source>
</evidence>
<evidence type="ECO:0000256" key="1">
    <source>
        <dbReference type="SAM" id="MobiDB-lite"/>
    </source>
</evidence>
<dbReference type="EMBL" id="CAMXCT020001209">
    <property type="protein sequence ID" value="CAL1141223.1"/>
    <property type="molecule type" value="Genomic_DNA"/>
</dbReference>
<keyword evidence="2" id="KW-0812">Transmembrane</keyword>
<keyword evidence="2" id="KW-1133">Transmembrane helix</keyword>
<reference evidence="4 5" key="2">
    <citation type="submission" date="2024-05" db="EMBL/GenBank/DDBJ databases">
        <authorList>
            <person name="Chen Y."/>
            <person name="Shah S."/>
            <person name="Dougan E. K."/>
            <person name="Thang M."/>
            <person name="Chan C."/>
        </authorList>
    </citation>
    <scope>NUCLEOTIDE SEQUENCE [LARGE SCALE GENOMIC DNA]</scope>
</reference>
<feature type="region of interest" description="Disordered" evidence="1">
    <location>
        <begin position="1298"/>
        <end position="1320"/>
    </location>
</feature>
<feature type="region of interest" description="Disordered" evidence="1">
    <location>
        <begin position="781"/>
        <end position="803"/>
    </location>
</feature>
<dbReference type="EMBL" id="CAMXCT010001209">
    <property type="protein sequence ID" value="CAI3987848.1"/>
    <property type="molecule type" value="Genomic_DNA"/>
</dbReference>
<protein>
    <submittedName>
        <fullName evidence="3">Uncharacterized protein</fullName>
    </submittedName>
</protein>
<reference evidence="3" key="1">
    <citation type="submission" date="2022-10" db="EMBL/GenBank/DDBJ databases">
        <authorList>
            <person name="Chen Y."/>
            <person name="Dougan E. K."/>
            <person name="Chan C."/>
            <person name="Rhodes N."/>
            <person name="Thang M."/>
        </authorList>
    </citation>
    <scope>NUCLEOTIDE SEQUENCE</scope>
</reference>
<proteinExistence type="predicted"/>
<evidence type="ECO:0000313" key="3">
    <source>
        <dbReference type="EMBL" id="CAI3987848.1"/>
    </source>
</evidence>
<accession>A0A9P1CBW1</accession>
<organism evidence="3">
    <name type="scientific">Cladocopium goreaui</name>
    <dbReference type="NCBI Taxonomy" id="2562237"/>
    <lineage>
        <taxon>Eukaryota</taxon>
        <taxon>Sar</taxon>
        <taxon>Alveolata</taxon>
        <taxon>Dinophyceae</taxon>
        <taxon>Suessiales</taxon>
        <taxon>Symbiodiniaceae</taxon>
        <taxon>Cladocopium</taxon>
    </lineage>
</organism>
<feature type="compositionally biased region" description="Basic and acidic residues" evidence="1">
    <location>
        <begin position="938"/>
        <end position="964"/>
    </location>
</feature>
<gene>
    <name evidence="3" type="ORF">C1SCF055_LOCUS15089</name>
</gene>
<dbReference type="Proteomes" id="UP001152797">
    <property type="component" value="Unassembled WGS sequence"/>
</dbReference>
<comment type="caution">
    <text evidence="3">The sequence shown here is derived from an EMBL/GenBank/DDBJ whole genome shotgun (WGS) entry which is preliminary data.</text>
</comment>
<keyword evidence="5" id="KW-1185">Reference proteome</keyword>
<feature type="region of interest" description="Disordered" evidence="1">
    <location>
        <begin position="127"/>
        <end position="165"/>
    </location>
</feature>
<name>A0A9P1CBW1_9DINO</name>
<keyword evidence="2" id="KW-0472">Membrane</keyword>
<dbReference type="OrthoDB" id="10692584at2759"/>
<evidence type="ECO:0000313" key="4">
    <source>
        <dbReference type="EMBL" id="CAL4775160.1"/>
    </source>
</evidence>